<reference evidence="7" key="1">
    <citation type="submission" date="2019-09" db="EMBL/GenBank/DDBJ databases">
        <title>Draft genome information of white flower Hibiscus syriacus.</title>
        <authorList>
            <person name="Kim Y.-M."/>
        </authorList>
    </citation>
    <scope>NUCLEOTIDE SEQUENCE [LARGE SCALE GENOMIC DNA]</scope>
    <source>
        <strain evidence="7">YM2019G1</strain>
    </source>
</reference>
<evidence type="ECO:0000256" key="4">
    <source>
        <dbReference type="ARBA" id="ARBA00022884"/>
    </source>
</evidence>
<dbReference type="PANTHER" id="PTHR24009">
    <property type="entry name" value="RNA-BINDING (RRM/RBD/RNP MOTIFS)"/>
    <property type="match status" value="1"/>
</dbReference>
<dbReference type="Proteomes" id="UP000436088">
    <property type="component" value="Unassembled WGS sequence"/>
</dbReference>
<dbReference type="GO" id="GO:0003677">
    <property type="term" value="F:DNA binding"/>
    <property type="evidence" value="ECO:0007669"/>
    <property type="project" value="UniProtKB-KW"/>
</dbReference>
<comment type="caution">
    <text evidence="7">The sequence shown here is derived from an EMBL/GenBank/DDBJ whole genome shotgun (WGS) entry which is preliminary data.</text>
</comment>
<organism evidence="7 8">
    <name type="scientific">Hibiscus syriacus</name>
    <name type="common">Rose of Sharon</name>
    <dbReference type="NCBI Taxonomy" id="106335"/>
    <lineage>
        <taxon>Eukaryota</taxon>
        <taxon>Viridiplantae</taxon>
        <taxon>Streptophyta</taxon>
        <taxon>Embryophyta</taxon>
        <taxon>Tracheophyta</taxon>
        <taxon>Spermatophyta</taxon>
        <taxon>Magnoliopsida</taxon>
        <taxon>eudicotyledons</taxon>
        <taxon>Gunneridae</taxon>
        <taxon>Pentapetalae</taxon>
        <taxon>rosids</taxon>
        <taxon>malvids</taxon>
        <taxon>Malvales</taxon>
        <taxon>Malvaceae</taxon>
        <taxon>Malvoideae</taxon>
        <taxon>Hibiscus</taxon>
    </lineage>
</organism>
<dbReference type="SUPFAM" id="SSF54928">
    <property type="entry name" value="RNA-binding domain, RBD"/>
    <property type="match status" value="1"/>
</dbReference>
<evidence type="ECO:0000256" key="1">
    <source>
        <dbReference type="ARBA" id="ARBA00022723"/>
    </source>
</evidence>
<gene>
    <name evidence="7" type="ORF">F3Y22_tig00110260pilonHSYRG00044</name>
</gene>
<evidence type="ECO:0000313" key="8">
    <source>
        <dbReference type="Proteomes" id="UP000436088"/>
    </source>
</evidence>
<keyword evidence="1" id="KW-0479">Metal-binding</keyword>
<dbReference type="AlphaFoldDB" id="A0A6A3BAG8"/>
<evidence type="ECO:0000256" key="3">
    <source>
        <dbReference type="ARBA" id="ARBA00022833"/>
    </source>
</evidence>
<evidence type="ECO:0000256" key="5">
    <source>
        <dbReference type="ARBA" id="ARBA00023125"/>
    </source>
</evidence>
<protein>
    <submittedName>
        <fullName evidence="7">Nucleic acid binding protein, putative isoform 2</fullName>
    </submittedName>
</protein>
<proteinExistence type="predicted"/>
<keyword evidence="8" id="KW-1185">Reference proteome</keyword>
<dbReference type="InterPro" id="IPR035979">
    <property type="entry name" value="RBD_domain_sf"/>
</dbReference>
<dbReference type="GO" id="GO:0008270">
    <property type="term" value="F:zinc ion binding"/>
    <property type="evidence" value="ECO:0007669"/>
    <property type="project" value="UniProtKB-KW"/>
</dbReference>
<feature type="region of interest" description="Disordered" evidence="6">
    <location>
        <begin position="151"/>
        <end position="179"/>
    </location>
</feature>
<evidence type="ECO:0000256" key="6">
    <source>
        <dbReference type="SAM" id="MobiDB-lite"/>
    </source>
</evidence>
<dbReference type="EMBL" id="VEPZ02000900">
    <property type="protein sequence ID" value="KAE8712192.1"/>
    <property type="molecule type" value="Genomic_DNA"/>
</dbReference>
<keyword evidence="4" id="KW-0694">RNA-binding</keyword>
<accession>A0A6A3BAG8</accession>
<keyword evidence="2" id="KW-0863">Zinc-finger</keyword>
<evidence type="ECO:0000256" key="2">
    <source>
        <dbReference type="ARBA" id="ARBA00022771"/>
    </source>
</evidence>
<name>A0A6A3BAG8_HIBSY</name>
<keyword evidence="5" id="KW-0238">DNA-binding</keyword>
<evidence type="ECO:0000313" key="7">
    <source>
        <dbReference type="EMBL" id="KAE8712192.1"/>
    </source>
</evidence>
<keyword evidence="3" id="KW-0862">Zinc</keyword>
<sequence length="214" mass="23663">MFGFVTFFHPETVKRILARGNPHYISDSRVLVKPYKEKGKVPDKRQYLQQLEKGNFSLCSRPSRLDSREPYDPRVGAKKFYNAPEMMLRREFEDQADLQQAIELQRRSIKKEVSIVNGGNTAAAAAAPVTLNAAQQEEEVNSACVQKGGVGNPRGIEHALPDSPFASPEKSTESHHSEFPASVEANGNLNLCAMSSSENDQLLLITSTRGMASI</sequence>
<dbReference type="PANTHER" id="PTHR24009:SF20">
    <property type="entry name" value="RNA-BINDING (RRM_RBD_RNP MOTIFS) FAMILY PROTEIN"/>
    <property type="match status" value="1"/>
</dbReference>
<dbReference type="GO" id="GO:0003723">
    <property type="term" value="F:RNA binding"/>
    <property type="evidence" value="ECO:0007669"/>
    <property type="project" value="UniProtKB-KW"/>
</dbReference>